<keyword evidence="2" id="KW-0732">Signal</keyword>
<gene>
    <name evidence="3" type="ORF">JCM17846_22940</name>
</gene>
<name>A0A5A7N8E0_9PROT</name>
<feature type="region of interest" description="Disordered" evidence="1">
    <location>
        <begin position="59"/>
        <end position="92"/>
    </location>
</feature>
<reference evidence="3 4" key="1">
    <citation type="submission" date="2019-09" db="EMBL/GenBank/DDBJ databases">
        <title>NBRP : Genome information of microbial organism related human and environment.</title>
        <authorList>
            <person name="Hattori M."/>
            <person name="Oshima K."/>
            <person name="Inaba H."/>
            <person name="Suda W."/>
            <person name="Sakamoto M."/>
            <person name="Iino T."/>
            <person name="Kitahara M."/>
            <person name="Oshida Y."/>
            <person name="Iida T."/>
            <person name="Kudo T."/>
            <person name="Itoh T."/>
            <person name="Ohkuma M."/>
        </authorList>
    </citation>
    <scope>NUCLEOTIDE SEQUENCE [LARGE SCALE GENOMIC DNA]</scope>
    <source>
        <strain evidence="3 4">Q-1</strain>
    </source>
</reference>
<dbReference type="AlphaFoldDB" id="A0A5A7N8E0"/>
<evidence type="ECO:0000313" key="4">
    <source>
        <dbReference type="Proteomes" id="UP000324996"/>
    </source>
</evidence>
<organism evidence="3 4">
    <name type="scientific">Iodidimonas nitroreducens</name>
    <dbReference type="NCBI Taxonomy" id="1236968"/>
    <lineage>
        <taxon>Bacteria</taxon>
        <taxon>Pseudomonadati</taxon>
        <taxon>Pseudomonadota</taxon>
        <taxon>Alphaproteobacteria</taxon>
        <taxon>Iodidimonadales</taxon>
        <taxon>Iodidimonadaceae</taxon>
        <taxon>Iodidimonas</taxon>
    </lineage>
</organism>
<comment type="caution">
    <text evidence="3">The sequence shown here is derived from an EMBL/GenBank/DDBJ whole genome shotgun (WGS) entry which is preliminary data.</text>
</comment>
<keyword evidence="4" id="KW-1185">Reference proteome</keyword>
<evidence type="ECO:0000256" key="2">
    <source>
        <dbReference type="SAM" id="SignalP"/>
    </source>
</evidence>
<proteinExistence type="predicted"/>
<dbReference type="RefSeq" id="WP_042085442.1">
    <property type="nucleotide sequence ID" value="NZ_BKCN01000012.1"/>
</dbReference>
<dbReference type="Proteomes" id="UP000324996">
    <property type="component" value="Unassembled WGS sequence"/>
</dbReference>
<dbReference type="PROSITE" id="PS51257">
    <property type="entry name" value="PROKAR_LIPOPROTEIN"/>
    <property type="match status" value="1"/>
</dbReference>
<feature type="signal peptide" evidence="2">
    <location>
        <begin position="1"/>
        <end position="26"/>
    </location>
</feature>
<protein>
    <recommendedName>
        <fullName evidence="5">Lipoprotein</fullName>
    </recommendedName>
</protein>
<evidence type="ECO:0008006" key="5">
    <source>
        <dbReference type="Google" id="ProtNLM"/>
    </source>
</evidence>
<accession>A0A5A7N8E0</accession>
<sequence>MIKRRTGALWALIIGSVFLTSACMGADDQDAPDAAAIDQALSDHYELIAMAFASNRDEAERAANSIADGEPEASPDAGPEAGSDQSAEESRKCTSMEIIINRMDGRESRERFTMPCHLLDRAQNSLSQGMKALEKALEDAGLAVSNSVFSGKPMAYQRVEKIACIKAVEKPGFVCDLRVWFDDEGQTVSRYQTARFVKDRDGWIALEVSGSPLSGDDAPSDF</sequence>
<evidence type="ECO:0000313" key="3">
    <source>
        <dbReference type="EMBL" id="GER04612.1"/>
    </source>
</evidence>
<feature type="chain" id="PRO_5022817390" description="Lipoprotein" evidence="2">
    <location>
        <begin position="27"/>
        <end position="222"/>
    </location>
</feature>
<dbReference type="EMBL" id="BKCN01000012">
    <property type="protein sequence ID" value="GER04612.1"/>
    <property type="molecule type" value="Genomic_DNA"/>
</dbReference>
<evidence type="ECO:0000256" key="1">
    <source>
        <dbReference type="SAM" id="MobiDB-lite"/>
    </source>
</evidence>